<feature type="domain" description="TNase-like" evidence="4">
    <location>
        <begin position="31"/>
        <end position="143"/>
    </location>
</feature>
<dbReference type="PROSITE" id="PS01123">
    <property type="entry name" value="TNASE_1"/>
    <property type="match status" value="1"/>
</dbReference>
<accession>A6DSS4</accession>
<dbReference type="PROSITE" id="PS01284">
    <property type="entry name" value="TNASE_2"/>
    <property type="match status" value="1"/>
</dbReference>
<dbReference type="AlphaFoldDB" id="A6DSS4"/>
<keyword evidence="3" id="KW-0378">Hydrolase</keyword>
<evidence type="ECO:0000256" key="2">
    <source>
        <dbReference type="ARBA" id="ARBA00022759"/>
    </source>
</evidence>
<evidence type="ECO:0000313" key="5">
    <source>
        <dbReference type="EMBL" id="EDM25327.1"/>
    </source>
</evidence>
<dbReference type="OrthoDB" id="9805504at2"/>
<protein>
    <submittedName>
        <fullName evidence="5">Putative nuclease</fullName>
    </submittedName>
</protein>
<reference evidence="5 6" key="1">
    <citation type="journal article" date="2010" name="J. Bacteriol.">
        <title>Genome sequence of Lentisphaera araneosa HTCC2155T, the type species of the order Lentisphaerales in the phylum Lentisphaerae.</title>
        <authorList>
            <person name="Thrash J.C."/>
            <person name="Cho J.C."/>
            <person name="Vergin K.L."/>
            <person name="Morris R.M."/>
            <person name="Giovannoni S.J."/>
        </authorList>
    </citation>
    <scope>NUCLEOTIDE SEQUENCE [LARGE SCALE GENOMIC DNA]</scope>
    <source>
        <strain evidence="5 6">HTCC2155</strain>
    </source>
</reference>
<organism evidence="5 6">
    <name type="scientific">Lentisphaera araneosa HTCC2155</name>
    <dbReference type="NCBI Taxonomy" id="313628"/>
    <lineage>
        <taxon>Bacteria</taxon>
        <taxon>Pseudomonadati</taxon>
        <taxon>Lentisphaerota</taxon>
        <taxon>Lentisphaeria</taxon>
        <taxon>Lentisphaerales</taxon>
        <taxon>Lentisphaeraceae</taxon>
        <taxon>Lentisphaera</taxon>
    </lineage>
</organism>
<dbReference type="SMART" id="SM00318">
    <property type="entry name" value="SNc"/>
    <property type="match status" value="1"/>
</dbReference>
<name>A6DSS4_9BACT</name>
<dbReference type="eggNOG" id="COG1525">
    <property type="taxonomic scope" value="Bacteria"/>
</dbReference>
<dbReference type="PROSITE" id="PS50830">
    <property type="entry name" value="TNASE_3"/>
    <property type="match status" value="1"/>
</dbReference>
<dbReference type="PANTHER" id="PTHR12302:SF3">
    <property type="entry name" value="SERINE_THREONINE-PROTEIN KINASE 31"/>
    <property type="match status" value="1"/>
</dbReference>
<dbReference type="GO" id="GO:0016787">
    <property type="term" value="F:hydrolase activity"/>
    <property type="evidence" value="ECO:0007669"/>
    <property type="project" value="UniProtKB-KW"/>
</dbReference>
<keyword evidence="1" id="KW-0540">Nuclease</keyword>
<proteinExistence type="predicted"/>
<comment type="caution">
    <text evidence="5">The sequence shown here is derived from an EMBL/GenBank/DDBJ whole genome shotgun (WGS) entry which is preliminary data.</text>
</comment>
<evidence type="ECO:0000256" key="3">
    <source>
        <dbReference type="ARBA" id="ARBA00022801"/>
    </source>
</evidence>
<dbReference type="EMBL" id="ABCK01000032">
    <property type="protein sequence ID" value="EDM25327.1"/>
    <property type="molecule type" value="Genomic_DNA"/>
</dbReference>
<keyword evidence="2" id="KW-0255">Endonuclease</keyword>
<dbReference type="Pfam" id="PF00565">
    <property type="entry name" value="SNase"/>
    <property type="match status" value="1"/>
</dbReference>
<dbReference type="GO" id="GO:0004519">
    <property type="term" value="F:endonuclease activity"/>
    <property type="evidence" value="ECO:0007669"/>
    <property type="project" value="UniProtKB-KW"/>
</dbReference>
<dbReference type="InterPro" id="IPR035437">
    <property type="entry name" value="SNase_OB-fold_sf"/>
</dbReference>
<dbReference type="InterPro" id="IPR002071">
    <property type="entry name" value="Thermonucl_AS"/>
</dbReference>
<evidence type="ECO:0000313" key="6">
    <source>
        <dbReference type="Proteomes" id="UP000004947"/>
    </source>
</evidence>
<dbReference type="Proteomes" id="UP000004947">
    <property type="component" value="Unassembled WGS sequence"/>
</dbReference>
<dbReference type="GO" id="GO:0003676">
    <property type="term" value="F:nucleic acid binding"/>
    <property type="evidence" value="ECO:0007669"/>
    <property type="project" value="InterPro"/>
</dbReference>
<dbReference type="Gene3D" id="2.40.50.90">
    <property type="match status" value="1"/>
</dbReference>
<dbReference type="SUPFAM" id="SSF50199">
    <property type="entry name" value="Staphylococcal nuclease"/>
    <property type="match status" value="1"/>
</dbReference>
<dbReference type="RefSeq" id="WP_007280883.1">
    <property type="nucleotide sequence ID" value="NZ_ABCK01000032.1"/>
</dbReference>
<dbReference type="PANTHER" id="PTHR12302">
    <property type="entry name" value="EBNA2 BINDING PROTEIN P100"/>
    <property type="match status" value="1"/>
</dbReference>
<sequence length="158" mass="18192">MPYLMIIFAFLAICSAEDQKQINFFAKAGFIPDGDTVFVKGGKYDGKALRLKGIDAPERTQAFSNKSRLSLVSKISKTQFKVVVHETDKYGRFLATVYVGERNINKEMVQEGWAWAYTYKGVTELYEAEMKKAQQEKLGLWKDSEPMAPWDFRRKKKN</sequence>
<dbReference type="STRING" id="313628.LNTAR_03579"/>
<dbReference type="InterPro" id="IPR016071">
    <property type="entry name" value="Staphylococal_nuclease_OB-fold"/>
</dbReference>
<gene>
    <name evidence="5" type="ORF">LNTAR_03579</name>
</gene>
<keyword evidence="6" id="KW-1185">Reference proteome</keyword>
<evidence type="ECO:0000256" key="1">
    <source>
        <dbReference type="ARBA" id="ARBA00022722"/>
    </source>
</evidence>
<evidence type="ECO:0000259" key="4">
    <source>
        <dbReference type="PROSITE" id="PS50830"/>
    </source>
</evidence>